<gene>
    <name evidence="3" type="ORF">B0J15DRAFT_458932</name>
</gene>
<feature type="chain" id="PRO_5040173689" evidence="2">
    <location>
        <begin position="23"/>
        <end position="254"/>
    </location>
</feature>
<dbReference type="Proteomes" id="UP000736672">
    <property type="component" value="Unassembled WGS sequence"/>
</dbReference>
<keyword evidence="1" id="KW-0812">Transmembrane</keyword>
<sequence length="254" mass="26551">MVLARCQWSMLFSALAWPLVIGSGGCGLLHGACARAALRSRWRGSSRYHFRSLSTCCAVVKLAVPAAFDVGGSSGLNIVAPSFANDGNGPPIPAGSRSRGHVVTVLGVIKPPCPQGVNFTGEAGFAGQPKPGTIWGTCWMLNRMLDAPFRDASRTMGYRMVWVDGREQAESSQTPPISNECRLACVSVSGAPGGRLCFAFFFYYSSAAGVGVVSPCVGLGLACLSSSWRLQTRAGRNGVPVAISPTGSEMTVGD</sequence>
<keyword evidence="4" id="KW-1185">Reference proteome</keyword>
<dbReference type="AlphaFoldDB" id="A0A9P9L4K1"/>
<keyword evidence="2" id="KW-0732">Signal</keyword>
<feature type="signal peptide" evidence="2">
    <location>
        <begin position="1"/>
        <end position="22"/>
    </location>
</feature>
<dbReference type="PROSITE" id="PS51257">
    <property type="entry name" value="PROKAR_LIPOPROTEIN"/>
    <property type="match status" value="1"/>
</dbReference>
<evidence type="ECO:0000256" key="2">
    <source>
        <dbReference type="SAM" id="SignalP"/>
    </source>
</evidence>
<keyword evidence="1" id="KW-1133">Transmembrane helix</keyword>
<proteinExistence type="predicted"/>
<comment type="caution">
    <text evidence="3">The sequence shown here is derived from an EMBL/GenBank/DDBJ whole genome shotgun (WGS) entry which is preliminary data.</text>
</comment>
<evidence type="ECO:0000256" key="1">
    <source>
        <dbReference type="SAM" id="Phobius"/>
    </source>
</evidence>
<evidence type="ECO:0000313" key="4">
    <source>
        <dbReference type="Proteomes" id="UP000736672"/>
    </source>
</evidence>
<organism evidence="3 4">
    <name type="scientific">Fusarium solani</name>
    <name type="common">Filamentous fungus</name>
    <dbReference type="NCBI Taxonomy" id="169388"/>
    <lineage>
        <taxon>Eukaryota</taxon>
        <taxon>Fungi</taxon>
        <taxon>Dikarya</taxon>
        <taxon>Ascomycota</taxon>
        <taxon>Pezizomycotina</taxon>
        <taxon>Sordariomycetes</taxon>
        <taxon>Hypocreomycetidae</taxon>
        <taxon>Hypocreales</taxon>
        <taxon>Nectriaceae</taxon>
        <taxon>Fusarium</taxon>
        <taxon>Fusarium solani species complex</taxon>
    </lineage>
</organism>
<protein>
    <submittedName>
        <fullName evidence="3">Uncharacterized protein</fullName>
    </submittedName>
</protein>
<evidence type="ECO:0000313" key="3">
    <source>
        <dbReference type="EMBL" id="KAH7273851.1"/>
    </source>
</evidence>
<dbReference type="EMBL" id="JAGTJS010000002">
    <property type="protein sequence ID" value="KAH7273851.1"/>
    <property type="molecule type" value="Genomic_DNA"/>
</dbReference>
<accession>A0A9P9L4K1</accession>
<name>A0A9P9L4K1_FUSSL</name>
<reference evidence="3" key="1">
    <citation type="journal article" date="2021" name="Nat. Commun.">
        <title>Genetic determinants of endophytism in the Arabidopsis root mycobiome.</title>
        <authorList>
            <person name="Mesny F."/>
            <person name="Miyauchi S."/>
            <person name="Thiergart T."/>
            <person name="Pickel B."/>
            <person name="Atanasova L."/>
            <person name="Karlsson M."/>
            <person name="Huettel B."/>
            <person name="Barry K.W."/>
            <person name="Haridas S."/>
            <person name="Chen C."/>
            <person name="Bauer D."/>
            <person name="Andreopoulos W."/>
            <person name="Pangilinan J."/>
            <person name="LaButti K."/>
            <person name="Riley R."/>
            <person name="Lipzen A."/>
            <person name="Clum A."/>
            <person name="Drula E."/>
            <person name="Henrissat B."/>
            <person name="Kohler A."/>
            <person name="Grigoriev I.V."/>
            <person name="Martin F.M."/>
            <person name="Hacquard S."/>
        </authorList>
    </citation>
    <scope>NUCLEOTIDE SEQUENCE</scope>
    <source>
        <strain evidence="3">FSSC 5 MPI-SDFR-AT-0091</strain>
    </source>
</reference>
<feature type="transmembrane region" description="Helical" evidence="1">
    <location>
        <begin position="201"/>
        <end position="224"/>
    </location>
</feature>
<keyword evidence="1" id="KW-0472">Membrane</keyword>